<sequence>MDKSHKFKNTLERYIHYRGIDIVLHLKDGQVIELDKNRQMEDDVVIGNLAQGVVRIPLQDIQKADFYAA</sequence>
<dbReference type="EMBL" id="BFBB01000002">
    <property type="protein sequence ID" value="GBF48953.1"/>
    <property type="molecule type" value="Genomic_DNA"/>
</dbReference>
<reference evidence="1 2" key="1">
    <citation type="submission" date="2018-02" db="EMBL/GenBank/DDBJ databases">
        <title>Novel Leptospira species isolated from soil and water in Japan.</title>
        <authorList>
            <person name="Nakao R."/>
            <person name="Masuzawa T."/>
        </authorList>
    </citation>
    <scope>NUCLEOTIDE SEQUENCE [LARGE SCALE GENOMIC DNA]</scope>
    <source>
        <strain evidence="1 2">YH101</strain>
    </source>
</reference>
<evidence type="ECO:0000313" key="2">
    <source>
        <dbReference type="Proteomes" id="UP000245133"/>
    </source>
</evidence>
<dbReference type="RefSeq" id="WP_108974003.1">
    <property type="nucleotide sequence ID" value="NZ_BFBB01000002.1"/>
</dbReference>
<gene>
    <name evidence="1" type="ORF">LPTSP4_04590</name>
</gene>
<evidence type="ECO:0000313" key="1">
    <source>
        <dbReference type="EMBL" id="GBF48953.1"/>
    </source>
</evidence>
<dbReference type="AlphaFoldDB" id="A0A2P2DWE8"/>
<organism evidence="1 2">
    <name type="scientific">Leptospira ryugenii</name>
    <dbReference type="NCBI Taxonomy" id="1917863"/>
    <lineage>
        <taxon>Bacteria</taxon>
        <taxon>Pseudomonadati</taxon>
        <taxon>Spirochaetota</taxon>
        <taxon>Spirochaetia</taxon>
        <taxon>Leptospirales</taxon>
        <taxon>Leptospiraceae</taxon>
        <taxon>Leptospira</taxon>
    </lineage>
</organism>
<name>A0A2P2DWE8_9LEPT</name>
<comment type="caution">
    <text evidence="1">The sequence shown here is derived from an EMBL/GenBank/DDBJ whole genome shotgun (WGS) entry which is preliminary data.</text>
</comment>
<dbReference type="Proteomes" id="UP000245133">
    <property type="component" value="Unassembled WGS sequence"/>
</dbReference>
<proteinExistence type="predicted"/>
<dbReference type="OrthoDB" id="336232at2"/>
<protein>
    <submittedName>
        <fullName evidence="1">Uncharacterized protein</fullName>
    </submittedName>
</protein>
<accession>A0A2P2DWE8</accession>
<keyword evidence="2" id="KW-1185">Reference proteome</keyword>